<name>A0A0P1B079_PLAHL</name>
<organism evidence="2 3">
    <name type="scientific">Plasmopara halstedii</name>
    <name type="common">Downy mildew of sunflower</name>
    <dbReference type="NCBI Taxonomy" id="4781"/>
    <lineage>
        <taxon>Eukaryota</taxon>
        <taxon>Sar</taxon>
        <taxon>Stramenopiles</taxon>
        <taxon>Oomycota</taxon>
        <taxon>Peronosporomycetes</taxon>
        <taxon>Peronosporales</taxon>
        <taxon>Peronosporaceae</taxon>
        <taxon>Plasmopara</taxon>
    </lineage>
</organism>
<accession>A0A0P1B079</accession>
<protein>
    <submittedName>
        <fullName evidence="2">FAM177 family</fullName>
    </submittedName>
</protein>
<dbReference type="AlphaFoldDB" id="A0A0P1B079"/>
<dbReference type="GeneID" id="36400577"/>
<dbReference type="PANTHER" id="PTHR31206">
    <property type="entry name" value="LP10445P"/>
    <property type="match status" value="1"/>
</dbReference>
<sequence length="143" mass="16761">MDTKARVDGESSDQAVKHLLSDKLINTTDQTSQFLEECSGVRLLPEFVWDWICWSGNKTFDILDFAGEVVANFLGLNQSKYQWIIDAQEREEQKKQQRRLEMRQRRQLCLEQLLKTEQRKLEELEIGARNKEAVFIDSSDAKH</sequence>
<keyword evidence="3" id="KW-1185">Reference proteome</keyword>
<reference evidence="3" key="1">
    <citation type="submission" date="2014-09" db="EMBL/GenBank/DDBJ databases">
        <authorList>
            <person name="Sharma Rahul"/>
            <person name="Thines Marco"/>
        </authorList>
    </citation>
    <scope>NUCLEOTIDE SEQUENCE [LARGE SCALE GENOMIC DNA]</scope>
</reference>
<dbReference type="EMBL" id="CCYD01002887">
    <property type="protein sequence ID" value="CEG48045.1"/>
    <property type="molecule type" value="Genomic_DNA"/>
</dbReference>
<dbReference type="PANTHER" id="PTHR31206:SF1">
    <property type="entry name" value="LP10445P"/>
    <property type="match status" value="1"/>
</dbReference>
<evidence type="ECO:0000313" key="2">
    <source>
        <dbReference type="EMBL" id="CEG48045.1"/>
    </source>
</evidence>
<feature type="coiled-coil region" evidence="1">
    <location>
        <begin position="85"/>
        <end position="134"/>
    </location>
</feature>
<keyword evidence="1" id="KW-0175">Coiled coil</keyword>
<proteinExistence type="predicted"/>
<dbReference type="InterPro" id="IPR028260">
    <property type="entry name" value="FAM177"/>
</dbReference>
<dbReference type="Proteomes" id="UP000054928">
    <property type="component" value="Unassembled WGS sequence"/>
</dbReference>
<evidence type="ECO:0000313" key="3">
    <source>
        <dbReference type="Proteomes" id="UP000054928"/>
    </source>
</evidence>
<dbReference type="RefSeq" id="XP_024584414.1">
    <property type="nucleotide sequence ID" value="XM_024719080.1"/>
</dbReference>
<dbReference type="Pfam" id="PF14774">
    <property type="entry name" value="FAM177"/>
    <property type="match status" value="1"/>
</dbReference>
<evidence type="ECO:0000256" key="1">
    <source>
        <dbReference type="SAM" id="Coils"/>
    </source>
</evidence>
<dbReference type="OrthoDB" id="45963at2759"/>